<evidence type="ECO:0000256" key="10">
    <source>
        <dbReference type="ARBA" id="ARBA00022833"/>
    </source>
</evidence>
<protein>
    <recommendedName>
        <fullName evidence="23">Histone-lysine N-methyltransferase</fullName>
    </recommendedName>
</protein>
<dbReference type="SUPFAM" id="SSF82199">
    <property type="entry name" value="SET domain"/>
    <property type="match status" value="1"/>
</dbReference>
<dbReference type="PROSITE" id="PS51805">
    <property type="entry name" value="EPHD"/>
    <property type="match status" value="1"/>
</dbReference>
<feature type="compositionally biased region" description="Low complexity" evidence="16">
    <location>
        <begin position="680"/>
        <end position="689"/>
    </location>
</feature>
<dbReference type="EMBL" id="GL883008">
    <property type="protein sequence ID" value="EGG23632.1"/>
    <property type="molecule type" value="Genomic_DNA"/>
</dbReference>
<dbReference type="Pfam" id="PF05965">
    <property type="entry name" value="FYRC"/>
    <property type="match status" value="1"/>
</dbReference>
<feature type="compositionally biased region" description="Low complexity" evidence="16">
    <location>
        <begin position="61"/>
        <end position="73"/>
    </location>
</feature>
<keyword evidence="8" id="KW-0677">Repeat</keyword>
<dbReference type="InterPro" id="IPR011011">
    <property type="entry name" value="Znf_FYVE_PHD"/>
</dbReference>
<dbReference type="PANTHER" id="PTHR45888">
    <property type="entry name" value="HL01030P-RELATED"/>
    <property type="match status" value="1"/>
</dbReference>
<dbReference type="OMA" id="IDHISAP"/>
<keyword evidence="22" id="KW-1185">Reference proteome</keyword>
<dbReference type="InterPro" id="IPR003888">
    <property type="entry name" value="FYrich_N"/>
</dbReference>
<feature type="region of interest" description="Disordered" evidence="16">
    <location>
        <begin position="501"/>
        <end position="549"/>
    </location>
</feature>
<evidence type="ECO:0000259" key="20">
    <source>
        <dbReference type="PROSITE" id="PS51805"/>
    </source>
</evidence>
<feature type="domain" description="PHD-type" evidence="20">
    <location>
        <begin position="1000"/>
        <end position="1109"/>
    </location>
</feature>
<evidence type="ECO:0000256" key="15">
    <source>
        <dbReference type="PROSITE-ProRule" id="PRU00146"/>
    </source>
</evidence>
<comment type="subcellular location">
    <subcellularLocation>
        <location evidence="1">Nucleus</location>
    </subcellularLocation>
</comment>
<dbReference type="InterPro" id="IPR001214">
    <property type="entry name" value="SET_dom"/>
</dbReference>
<evidence type="ECO:0000256" key="13">
    <source>
        <dbReference type="ARBA" id="ARBA00023163"/>
    </source>
</evidence>
<dbReference type="RefSeq" id="XP_004361483.1">
    <property type="nucleotide sequence ID" value="XM_004361426.1"/>
</dbReference>
<name>F4PMI5_CACFS</name>
<feature type="compositionally biased region" description="Basic and acidic residues" evidence="16">
    <location>
        <begin position="618"/>
        <end position="631"/>
    </location>
</feature>
<dbReference type="Pfam" id="PF00856">
    <property type="entry name" value="SET"/>
    <property type="match status" value="1"/>
</dbReference>
<feature type="compositionally biased region" description="Low complexity" evidence="16">
    <location>
        <begin position="525"/>
        <end position="549"/>
    </location>
</feature>
<dbReference type="Gene3D" id="3.30.40.10">
    <property type="entry name" value="Zinc/RING finger domain, C3HC4 (zinc finger)"/>
    <property type="match status" value="2"/>
</dbReference>
<dbReference type="InterPro" id="IPR013083">
    <property type="entry name" value="Znf_RING/FYVE/PHD"/>
</dbReference>
<keyword evidence="13" id="KW-0804">Transcription</keyword>
<dbReference type="GO" id="GO:0032259">
    <property type="term" value="P:methylation"/>
    <property type="evidence" value="ECO:0007669"/>
    <property type="project" value="UniProtKB-KW"/>
</dbReference>
<feature type="compositionally biased region" description="Low complexity" evidence="16">
    <location>
        <begin position="331"/>
        <end position="344"/>
    </location>
</feature>
<dbReference type="GeneID" id="14875780"/>
<feature type="compositionally biased region" description="Low complexity" evidence="16">
    <location>
        <begin position="240"/>
        <end position="288"/>
    </location>
</feature>
<keyword evidence="5" id="KW-0808">Transferase</keyword>
<evidence type="ECO:0000259" key="18">
    <source>
        <dbReference type="PROSITE" id="PS50280"/>
    </source>
</evidence>
<keyword evidence="10" id="KW-0862">Zinc</keyword>
<feature type="domain" description="PHD-type" evidence="17">
    <location>
        <begin position="914"/>
        <end position="963"/>
    </location>
</feature>
<dbReference type="Pfam" id="PF13832">
    <property type="entry name" value="zf-HC5HC2H_2"/>
    <property type="match status" value="1"/>
</dbReference>
<dbReference type="SMART" id="SM00541">
    <property type="entry name" value="FYRN"/>
    <property type="match status" value="1"/>
</dbReference>
<dbReference type="InterPro" id="IPR001965">
    <property type="entry name" value="Znf_PHD"/>
</dbReference>
<evidence type="ECO:0000256" key="6">
    <source>
        <dbReference type="ARBA" id="ARBA00022691"/>
    </source>
</evidence>
<evidence type="ECO:0000256" key="8">
    <source>
        <dbReference type="ARBA" id="ARBA00022737"/>
    </source>
</evidence>
<feature type="compositionally biased region" description="Low complexity" evidence="16">
    <location>
        <begin position="9"/>
        <end position="32"/>
    </location>
</feature>
<dbReference type="PROSITE" id="PS50868">
    <property type="entry name" value="POST_SET"/>
    <property type="match status" value="1"/>
</dbReference>
<feature type="compositionally biased region" description="Polar residues" evidence="16">
    <location>
        <begin position="299"/>
        <end position="308"/>
    </location>
</feature>
<sequence length="1603" mass="180214">MSVNGSIRSSANSANKKQQQQQQQQQYNQSNSTDEDSDDGGYTEGPAPSQQSNHTTREVLSSSTSASPSSCLSDNPTPNSSSVASAHNYGTSTTSTTSSSSSSSAAAAAAALAKKQKKKRQQLLAQQQQLQQQQQPTQSPYGQYQEQQQYYGGGGSGSSSVQSSSPHFASYQQYYSQVYPHAPQSPLVYPSTPNSSFINQISTNPTLIPLPLSLSHNPFPTSHYQHYAPYPASLEGTPMTYSHTTSSSSSNSTSASASYQGGSSSSSSSTSSHQTPSSPPHYSSVNPSPTQPPIPLLPFQSSAAAPTPNNNNNNNNNQTSEYNSPPPSTPPTNQNNNNNNNNNSTEDDHHHHNNHHHHHNNNQQIQHQTQHQQPIQPMPQPPQPPQPPQQQVYQHHSYFPKSRKPMPQHFHPSHYLAHHAHHPIDSGIPSHFSPAESHLSQLDFNSHFNSNIDSNSMTPMAPFTPTLQLPYFPSPLYSLPNLTPQHIESMIDENQIPVVANNQSSLLPPPPQHHGHPTQQPPLTPQQQQQSPMYNNNNNKSYLYYPYTTPSSQHQQSQVLLQHQQHLQQHQQLLQQELAKQNHVVHLLEQNLQQQQHVEDSPSGDAQPGAKRKKSIGKKKDSSVVEVTEKKKGGRSAAGGIGSPKKRQKNSNIPDEAVDKIQMVNEYSSSRHIDEESSDSDNNNNNNNNHIQTHSMEMNYNYNGYQQIPPQHQYYHPQQQQQSFSKSPEELTSSSDHQQNFYGNQNIIPTQSHQIPYQNDSSSSPIVNSNHHHSHHHQQHQLPPPPPQHHQHHSHHHHTETMESPEGGHIIVSANQPRVSINDYVKTSAASKYPTPNHVDINLPYYNDHAVRSRIDLCKVCLSGDVPSVVGKSFVPSTLICCVDCGEVFHTFCIGLPEEVASVIDRLTWKCADCKCCSVCMALDNEDLLLICDRCDLGFHTYCAGLDALPEEDDWVCPSCSKIQSNGDEQDVKVETVKEKWLLRPTKESQKPPVPARDQLAACLLCHTKGNMGVQGRLLPLDHTLDKFVHLYCIYWSSGIFVSEDSILIHSNNIIQYAKKMKCSLCNKNGASIGCIVQTCENIYHLECAIKNKGRIHPDDRTLRCHKHIVELEKQEKQPKQKVKIEKVKVEKDEEEKQQQVSQEFTAIVVQSNQFKDIKQCLNQFENRKIFLESFIDSTHGDKFIDIDSSNDMLRFGSLLLLNLGEIIDENPLFHSVDHIYPSGYKAIRRYWSVFDEYSRIDYLVEVLQHGNVPIFIIVPIECPNSIDEKERAKYLFYGTSLTHVWSQFITAVNQVRLNARRSIVMPVSTFFGFNEKSIVSSLESIPESIKCRWYTRKHILDTKDLVEQLVLKSKSLLDGCARTTVFNRKTPIQTTSGNPADTERERKIMIERERLKSEIISFKTRERTIALLTKKIQSVYSMEKINQIGIPGLKDVLGFSTNSGIHNHLLSDNAQYLLLKGEDSRVVVKPSSIHSLGAFAKKSIVAGEFIIEYVGEIIRQKIADERERKYQNDGVDCFMFAIEKDVIVDATFKGNRARFANHSCEPNAKTKIISIDGVKKIIIVASKDIAKNEEITYDYQFPREKMKIKCLCQSTRCKGYLN</sequence>
<keyword evidence="6" id="KW-0949">S-adenosyl-L-methionine</keyword>
<keyword evidence="9 15" id="KW-0863">Zinc-finger</keyword>
<feature type="compositionally biased region" description="Polar residues" evidence="16">
    <location>
        <begin position="74"/>
        <end position="90"/>
    </location>
</feature>
<feature type="domain" description="SET" evidence="18">
    <location>
        <begin position="1465"/>
        <end position="1581"/>
    </location>
</feature>
<feature type="compositionally biased region" description="Pro residues" evidence="16">
    <location>
        <begin position="376"/>
        <end position="388"/>
    </location>
</feature>
<feature type="compositionally biased region" description="Low complexity" evidence="16">
    <location>
        <begin position="91"/>
        <end position="113"/>
    </location>
</feature>
<evidence type="ECO:0000256" key="7">
    <source>
        <dbReference type="ARBA" id="ARBA00022723"/>
    </source>
</evidence>
<evidence type="ECO:0000256" key="1">
    <source>
        <dbReference type="ARBA" id="ARBA00004123"/>
    </source>
</evidence>
<evidence type="ECO:0000313" key="21">
    <source>
        <dbReference type="EMBL" id="EGG23632.1"/>
    </source>
</evidence>
<feature type="compositionally biased region" description="Basic residues" evidence="16">
    <location>
        <begin position="770"/>
        <end position="779"/>
    </location>
</feature>
<proteinExistence type="predicted"/>
<gene>
    <name evidence="21" type="ORF">DFA_05766</name>
</gene>
<feature type="compositionally biased region" description="Low complexity" evidence="16">
    <location>
        <begin position="361"/>
        <end position="375"/>
    </location>
</feature>
<keyword evidence="7" id="KW-0479">Metal-binding</keyword>
<dbReference type="PROSITE" id="PS50016">
    <property type="entry name" value="ZF_PHD_2"/>
    <property type="match status" value="2"/>
</dbReference>
<dbReference type="Pfam" id="PF00628">
    <property type="entry name" value="PHD"/>
    <property type="match status" value="2"/>
</dbReference>
<evidence type="ECO:0000256" key="16">
    <source>
        <dbReference type="SAM" id="MobiDB-lite"/>
    </source>
</evidence>
<dbReference type="PROSITE" id="PS51542">
    <property type="entry name" value="FYRN"/>
    <property type="match status" value="1"/>
</dbReference>
<dbReference type="STRING" id="1054147.F4PMI5"/>
<evidence type="ECO:0000256" key="12">
    <source>
        <dbReference type="ARBA" id="ARBA00023015"/>
    </source>
</evidence>
<evidence type="ECO:0000256" key="2">
    <source>
        <dbReference type="ARBA" id="ARBA00022481"/>
    </source>
</evidence>
<dbReference type="Proteomes" id="UP000007797">
    <property type="component" value="Unassembled WGS sequence"/>
</dbReference>
<dbReference type="InterPro" id="IPR003889">
    <property type="entry name" value="FYrich_C"/>
</dbReference>
<dbReference type="Pfam" id="PF05964">
    <property type="entry name" value="FYRN"/>
    <property type="match status" value="1"/>
</dbReference>
<feature type="compositionally biased region" description="Basic residues" evidence="16">
    <location>
        <begin position="789"/>
        <end position="798"/>
    </location>
</feature>
<keyword evidence="2" id="KW-0488">Methylation</keyword>
<dbReference type="OrthoDB" id="308383at2759"/>
<dbReference type="KEGG" id="dfa:DFA_05766"/>
<feature type="compositionally biased region" description="Polar residues" evidence="16">
    <location>
        <begin position="48"/>
        <end position="60"/>
    </location>
</feature>
<accession>F4PMI5</accession>
<dbReference type="PROSITE" id="PS50280">
    <property type="entry name" value="SET"/>
    <property type="match status" value="1"/>
</dbReference>
<dbReference type="SMART" id="SM00317">
    <property type="entry name" value="SET"/>
    <property type="match status" value="1"/>
</dbReference>
<organism evidence="21 22">
    <name type="scientific">Cavenderia fasciculata</name>
    <name type="common">Slime mold</name>
    <name type="synonym">Dictyostelium fasciculatum</name>
    <dbReference type="NCBI Taxonomy" id="261658"/>
    <lineage>
        <taxon>Eukaryota</taxon>
        <taxon>Amoebozoa</taxon>
        <taxon>Evosea</taxon>
        <taxon>Eumycetozoa</taxon>
        <taxon>Dictyostelia</taxon>
        <taxon>Acytosteliales</taxon>
        <taxon>Cavenderiaceae</taxon>
        <taxon>Cavenderia</taxon>
    </lineage>
</organism>
<dbReference type="InterPro" id="IPR001841">
    <property type="entry name" value="Znf_RING"/>
</dbReference>
<evidence type="ECO:0000256" key="5">
    <source>
        <dbReference type="ARBA" id="ARBA00022679"/>
    </source>
</evidence>
<feature type="compositionally biased region" description="Polar residues" evidence="16">
    <location>
        <begin position="723"/>
        <end position="769"/>
    </location>
</feature>
<evidence type="ECO:0000256" key="9">
    <source>
        <dbReference type="ARBA" id="ARBA00022771"/>
    </source>
</evidence>
<feature type="compositionally biased region" description="Polar residues" evidence="16">
    <location>
        <begin position="690"/>
        <end position="704"/>
    </location>
</feature>
<dbReference type="CDD" id="cd10518">
    <property type="entry name" value="SET_SETD1-like"/>
    <property type="match status" value="1"/>
</dbReference>
<dbReference type="InterPro" id="IPR046341">
    <property type="entry name" value="SET_dom_sf"/>
</dbReference>
<keyword evidence="12" id="KW-0805">Transcription regulation</keyword>
<keyword evidence="11" id="KW-0156">Chromatin regulator</keyword>
<evidence type="ECO:0008006" key="23">
    <source>
        <dbReference type="Google" id="ProtNLM"/>
    </source>
</evidence>
<evidence type="ECO:0000256" key="4">
    <source>
        <dbReference type="ARBA" id="ARBA00022603"/>
    </source>
</evidence>
<dbReference type="Gene3D" id="2.170.270.10">
    <property type="entry name" value="SET domain"/>
    <property type="match status" value="1"/>
</dbReference>
<evidence type="ECO:0000256" key="3">
    <source>
        <dbReference type="ARBA" id="ARBA00022553"/>
    </source>
</evidence>
<dbReference type="GO" id="GO:0005654">
    <property type="term" value="C:nucleoplasm"/>
    <property type="evidence" value="ECO:0007669"/>
    <property type="project" value="UniProtKB-ARBA"/>
</dbReference>
<evidence type="ECO:0000256" key="14">
    <source>
        <dbReference type="ARBA" id="ARBA00023242"/>
    </source>
</evidence>
<feature type="domain" description="PHD-type" evidence="17">
    <location>
        <begin position="855"/>
        <end position="917"/>
    </location>
</feature>
<dbReference type="SMART" id="SM00249">
    <property type="entry name" value="PHD"/>
    <property type="match status" value="3"/>
</dbReference>
<feature type="region of interest" description="Disordered" evidence="16">
    <location>
        <begin position="1"/>
        <end position="165"/>
    </location>
</feature>
<dbReference type="GO" id="GO:0008168">
    <property type="term" value="F:methyltransferase activity"/>
    <property type="evidence" value="ECO:0007669"/>
    <property type="project" value="UniProtKB-KW"/>
</dbReference>
<feature type="compositionally biased region" description="Basic residues" evidence="16">
    <location>
        <begin position="351"/>
        <end position="360"/>
    </location>
</feature>
<dbReference type="Gene3D" id="3.30.160.360">
    <property type="match status" value="1"/>
</dbReference>
<feature type="region of interest" description="Disordered" evidence="16">
    <location>
        <begin position="240"/>
        <end position="411"/>
    </location>
</feature>
<feature type="region of interest" description="Disordered" evidence="16">
    <location>
        <begin position="593"/>
        <end position="804"/>
    </location>
</feature>
<dbReference type="PROSITE" id="PS51543">
    <property type="entry name" value="FYRC"/>
    <property type="match status" value="1"/>
</dbReference>
<evidence type="ECO:0000259" key="17">
    <source>
        <dbReference type="PROSITE" id="PS50016"/>
    </source>
</evidence>
<feature type="compositionally biased region" description="Low complexity" evidence="16">
    <location>
        <begin position="122"/>
        <end position="150"/>
    </location>
</feature>
<evidence type="ECO:0000256" key="11">
    <source>
        <dbReference type="ARBA" id="ARBA00022853"/>
    </source>
</evidence>
<reference evidence="22" key="1">
    <citation type="journal article" date="2011" name="Genome Res.">
        <title>Phylogeny-wide analysis of social amoeba genomes highlights ancient origins for complex intercellular communication.</title>
        <authorList>
            <person name="Heidel A.J."/>
            <person name="Lawal H.M."/>
            <person name="Felder M."/>
            <person name="Schilde C."/>
            <person name="Helps N.R."/>
            <person name="Tunggal B."/>
            <person name="Rivero F."/>
            <person name="John U."/>
            <person name="Schleicher M."/>
            <person name="Eichinger L."/>
            <person name="Platzer M."/>
            <person name="Noegel A.A."/>
            <person name="Schaap P."/>
            <person name="Gloeckner G."/>
        </authorList>
    </citation>
    <scope>NUCLEOTIDE SEQUENCE [LARGE SCALE GENOMIC DNA]</scope>
    <source>
        <strain evidence="22">SH3</strain>
    </source>
</reference>
<dbReference type="GO" id="GO:0008270">
    <property type="term" value="F:zinc ion binding"/>
    <property type="evidence" value="ECO:0007669"/>
    <property type="project" value="UniProtKB-KW"/>
</dbReference>
<keyword evidence="14" id="KW-0539">Nucleus</keyword>
<evidence type="ECO:0000259" key="19">
    <source>
        <dbReference type="PROSITE" id="PS50868"/>
    </source>
</evidence>
<dbReference type="InterPro" id="IPR034732">
    <property type="entry name" value="EPHD"/>
</dbReference>
<dbReference type="InterPro" id="IPR019787">
    <property type="entry name" value="Znf_PHD-finger"/>
</dbReference>
<evidence type="ECO:0000313" key="22">
    <source>
        <dbReference type="Proteomes" id="UP000007797"/>
    </source>
</evidence>
<dbReference type="PANTHER" id="PTHR45888:SF6">
    <property type="entry name" value="HL01030P-RELATED"/>
    <property type="match status" value="1"/>
</dbReference>
<dbReference type="GO" id="GO:0006325">
    <property type="term" value="P:chromatin organization"/>
    <property type="evidence" value="ECO:0007669"/>
    <property type="project" value="UniProtKB-KW"/>
</dbReference>
<dbReference type="SMART" id="SM00184">
    <property type="entry name" value="RING"/>
    <property type="match status" value="3"/>
</dbReference>
<keyword evidence="4" id="KW-0489">Methyltransferase</keyword>
<feature type="domain" description="Post-SET" evidence="19">
    <location>
        <begin position="1587"/>
        <end position="1603"/>
    </location>
</feature>
<keyword evidence="3" id="KW-0597">Phosphoprotein</keyword>
<dbReference type="InterPro" id="IPR003616">
    <property type="entry name" value="Post-SET_dom"/>
</dbReference>
<feature type="compositionally biased region" description="Low complexity" evidence="16">
    <location>
        <begin position="705"/>
        <end position="722"/>
    </location>
</feature>
<dbReference type="SUPFAM" id="SSF57903">
    <property type="entry name" value="FYVE/PHD zinc finger"/>
    <property type="match status" value="2"/>
</dbReference>